<dbReference type="InterPro" id="IPR006311">
    <property type="entry name" value="TAT_signal"/>
</dbReference>
<accession>A0ABT4UEC4</accession>
<dbReference type="InterPro" id="IPR001279">
    <property type="entry name" value="Metallo-B-lactamas"/>
</dbReference>
<dbReference type="PANTHER" id="PTHR46233">
    <property type="entry name" value="HYDROXYACYLGLUTATHIONE HYDROLASE GLOC"/>
    <property type="match status" value="1"/>
</dbReference>
<keyword evidence="4" id="KW-0862">Zinc</keyword>
<dbReference type="Proteomes" id="UP001527866">
    <property type="component" value="Unassembled WGS sequence"/>
</dbReference>
<keyword evidence="2" id="KW-0479">Metal-binding</keyword>
<dbReference type="RefSeq" id="WP_270690897.1">
    <property type="nucleotide sequence ID" value="NZ_JAQFWQ010000189.1"/>
</dbReference>
<dbReference type="SMART" id="SM00849">
    <property type="entry name" value="Lactamase_B"/>
    <property type="match status" value="1"/>
</dbReference>
<reference evidence="7 8" key="1">
    <citation type="submission" date="2023-01" db="EMBL/GenBank/DDBJ databases">
        <title>Draft genome sequence of Nocardiopsis sp. RSe5-2 isolated from halophytes.</title>
        <authorList>
            <person name="Duangmal K."/>
            <person name="Chantavorakit T."/>
        </authorList>
    </citation>
    <scope>NUCLEOTIDE SEQUENCE [LARGE SCALE GENOMIC DNA]</scope>
    <source>
        <strain evidence="7 8">RSe5-2</strain>
    </source>
</reference>
<evidence type="ECO:0000256" key="4">
    <source>
        <dbReference type="ARBA" id="ARBA00022833"/>
    </source>
</evidence>
<evidence type="ECO:0000256" key="5">
    <source>
        <dbReference type="SAM" id="SignalP"/>
    </source>
</evidence>
<dbReference type="Pfam" id="PF00753">
    <property type="entry name" value="Lactamase_B"/>
    <property type="match status" value="1"/>
</dbReference>
<organism evidence="7 8">
    <name type="scientific">Nocardiopsis endophytica</name>
    <dbReference type="NCBI Taxonomy" id="3018445"/>
    <lineage>
        <taxon>Bacteria</taxon>
        <taxon>Bacillati</taxon>
        <taxon>Actinomycetota</taxon>
        <taxon>Actinomycetes</taxon>
        <taxon>Streptosporangiales</taxon>
        <taxon>Nocardiopsidaceae</taxon>
        <taxon>Nocardiopsis</taxon>
    </lineage>
</organism>
<evidence type="ECO:0000313" key="7">
    <source>
        <dbReference type="EMBL" id="MDA2815242.1"/>
    </source>
</evidence>
<proteinExistence type="predicted"/>
<feature type="chain" id="PRO_5046664388" evidence="5">
    <location>
        <begin position="29"/>
        <end position="312"/>
    </location>
</feature>
<comment type="caution">
    <text evidence="7">The sequence shown here is derived from an EMBL/GenBank/DDBJ whole genome shotgun (WGS) entry which is preliminary data.</text>
</comment>
<evidence type="ECO:0000256" key="3">
    <source>
        <dbReference type="ARBA" id="ARBA00022801"/>
    </source>
</evidence>
<keyword evidence="3" id="KW-0378">Hydrolase</keyword>
<dbReference type="PANTHER" id="PTHR46233:SF3">
    <property type="entry name" value="HYDROXYACYLGLUTATHIONE HYDROLASE GLOC"/>
    <property type="match status" value="1"/>
</dbReference>
<comment type="cofactor">
    <cofactor evidence="1">
        <name>Zn(2+)</name>
        <dbReference type="ChEBI" id="CHEBI:29105"/>
    </cofactor>
</comment>
<dbReference type="SUPFAM" id="SSF56281">
    <property type="entry name" value="Metallo-hydrolase/oxidoreductase"/>
    <property type="match status" value="1"/>
</dbReference>
<keyword evidence="5" id="KW-0732">Signal</keyword>
<feature type="signal peptide" evidence="5">
    <location>
        <begin position="1"/>
        <end position="28"/>
    </location>
</feature>
<protein>
    <submittedName>
        <fullName evidence="7">MBL fold metallo-hydrolase</fullName>
    </submittedName>
</protein>
<evidence type="ECO:0000256" key="1">
    <source>
        <dbReference type="ARBA" id="ARBA00001947"/>
    </source>
</evidence>
<evidence type="ECO:0000313" key="8">
    <source>
        <dbReference type="Proteomes" id="UP001527866"/>
    </source>
</evidence>
<gene>
    <name evidence="7" type="ORF">O4J56_31660</name>
</gene>
<sequence>MPTGDLTRRTLGRIALGALTATALPATAATAAHASTTPGTPYYDRARRLAADDPVHPALANALHPAPIPPPPPTRITDDLAVLSVGFVHAMALTTDRGIVLFDALESPDDARTTIEPGLRALGADPADITHIVITHGHYDHFGGAQYLADRHGARVLMSPTDWDLVEADGHEHAPRRDIETTDGHRLDMGSATITLHHTPGHTPGTISALFGTRDRDRPRTAMLWGGTNPPTTPGELRTYLDSIAAFRHRMHTAGADIELSNHPNDHGLQRMQDIRDDPDAPNPFVLGRHRTDRFMKVMDLMIQGRLADAQA</sequence>
<dbReference type="Gene3D" id="3.60.15.10">
    <property type="entry name" value="Ribonuclease Z/Hydroxyacylglutathione hydrolase-like"/>
    <property type="match status" value="1"/>
</dbReference>
<evidence type="ECO:0000259" key="6">
    <source>
        <dbReference type="SMART" id="SM00849"/>
    </source>
</evidence>
<dbReference type="PROSITE" id="PS51318">
    <property type="entry name" value="TAT"/>
    <property type="match status" value="1"/>
</dbReference>
<name>A0ABT4UEC4_9ACTN</name>
<dbReference type="EMBL" id="JAQFWQ010000189">
    <property type="protein sequence ID" value="MDA2815242.1"/>
    <property type="molecule type" value="Genomic_DNA"/>
</dbReference>
<dbReference type="InterPro" id="IPR051453">
    <property type="entry name" value="MBL_Glyoxalase_II"/>
</dbReference>
<dbReference type="InterPro" id="IPR036866">
    <property type="entry name" value="RibonucZ/Hydroxyglut_hydro"/>
</dbReference>
<feature type="domain" description="Metallo-beta-lactamase" evidence="6">
    <location>
        <begin position="87"/>
        <end position="257"/>
    </location>
</feature>
<evidence type="ECO:0000256" key="2">
    <source>
        <dbReference type="ARBA" id="ARBA00022723"/>
    </source>
</evidence>
<keyword evidence="8" id="KW-1185">Reference proteome</keyword>